<feature type="transmembrane region" description="Helical" evidence="1">
    <location>
        <begin position="86"/>
        <end position="107"/>
    </location>
</feature>
<protein>
    <recommendedName>
        <fullName evidence="4">DUF883 family protein</fullName>
    </recommendedName>
</protein>
<accession>A0A432UZU7</accession>
<reference evidence="2 3" key="1">
    <citation type="submission" date="2018-11" db="EMBL/GenBank/DDBJ databases">
        <title>Pseudaminobacter arsenicus sp. nov., an arsenic-resistant bacterium isolated from arsenic-rich aquifers.</title>
        <authorList>
            <person name="Mu Y."/>
        </authorList>
    </citation>
    <scope>NUCLEOTIDE SEQUENCE [LARGE SCALE GENOMIC DNA]</scope>
    <source>
        <strain evidence="2 3">CB3</strain>
    </source>
</reference>
<evidence type="ECO:0000313" key="2">
    <source>
        <dbReference type="EMBL" id="RUM95322.1"/>
    </source>
</evidence>
<gene>
    <name evidence="2" type="ORF">EET67_23890</name>
</gene>
<dbReference type="AlphaFoldDB" id="A0A432UZU7"/>
<keyword evidence="1" id="KW-0472">Membrane</keyword>
<name>A0A432UZU7_9HYPH</name>
<dbReference type="Proteomes" id="UP000281647">
    <property type="component" value="Unassembled WGS sequence"/>
</dbReference>
<keyword evidence="1" id="KW-0812">Transmembrane</keyword>
<proteinExistence type="predicted"/>
<evidence type="ECO:0008006" key="4">
    <source>
        <dbReference type="Google" id="ProtNLM"/>
    </source>
</evidence>
<dbReference type="RefSeq" id="WP_128628735.1">
    <property type="nucleotide sequence ID" value="NZ_RKST01000050.1"/>
</dbReference>
<keyword evidence="3" id="KW-1185">Reference proteome</keyword>
<sequence>MANEPKSTSSKADDLQKALEEQIYELREEIARINETVAERSAGMISSARDKASEAYVGAADRAARATRQLRTQANAVSEVARENPATTTAVLGAVGLIGFMLGMVVGQSTTDTHHRRWHM</sequence>
<organism evidence="2 3">
    <name type="scientific">Borborobacter arsenicus</name>
    <dbReference type="NCBI Taxonomy" id="1851146"/>
    <lineage>
        <taxon>Bacteria</taxon>
        <taxon>Pseudomonadati</taxon>
        <taxon>Pseudomonadota</taxon>
        <taxon>Alphaproteobacteria</taxon>
        <taxon>Hyphomicrobiales</taxon>
        <taxon>Phyllobacteriaceae</taxon>
        <taxon>Borborobacter</taxon>
    </lineage>
</organism>
<dbReference type="EMBL" id="RKST01000050">
    <property type="protein sequence ID" value="RUM95322.1"/>
    <property type="molecule type" value="Genomic_DNA"/>
</dbReference>
<comment type="caution">
    <text evidence="2">The sequence shown here is derived from an EMBL/GenBank/DDBJ whole genome shotgun (WGS) entry which is preliminary data.</text>
</comment>
<evidence type="ECO:0000313" key="3">
    <source>
        <dbReference type="Proteomes" id="UP000281647"/>
    </source>
</evidence>
<keyword evidence="1" id="KW-1133">Transmembrane helix</keyword>
<dbReference type="OrthoDB" id="8421566at2"/>
<evidence type="ECO:0000256" key="1">
    <source>
        <dbReference type="SAM" id="Phobius"/>
    </source>
</evidence>